<reference evidence="3" key="1">
    <citation type="submission" date="2022-11" db="UniProtKB">
        <authorList>
            <consortium name="EnsemblMetazoa"/>
        </authorList>
    </citation>
    <scope>IDENTIFICATION</scope>
</reference>
<dbReference type="Gene3D" id="3.30.420.10">
    <property type="entry name" value="Ribonuclease H-like superfamily/Ribonuclease H"/>
    <property type="match status" value="1"/>
</dbReference>
<dbReference type="InterPro" id="IPR002562">
    <property type="entry name" value="3'-5'_exonuclease_dom"/>
</dbReference>
<evidence type="ECO:0000313" key="3">
    <source>
        <dbReference type="EnsemblMetazoa" id="XP_038070950.1"/>
    </source>
</evidence>
<evidence type="ECO:0000256" key="1">
    <source>
        <dbReference type="SAM" id="MobiDB-lite"/>
    </source>
</evidence>
<feature type="region of interest" description="Disordered" evidence="1">
    <location>
        <begin position="655"/>
        <end position="676"/>
    </location>
</feature>
<dbReference type="RefSeq" id="XP_038070950.1">
    <property type="nucleotide sequence ID" value="XM_038215022.1"/>
</dbReference>
<protein>
    <recommendedName>
        <fullName evidence="2">3'-5' exonuclease domain-containing protein</fullName>
    </recommendedName>
</protein>
<feature type="region of interest" description="Disordered" evidence="1">
    <location>
        <begin position="911"/>
        <end position="972"/>
    </location>
</feature>
<feature type="compositionally biased region" description="Basic residues" evidence="1">
    <location>
        <begin position="659"/>
        <end position="676"/>
    </location>
</feature>
<dbReference type="GO" id="GO:0003676">
    <property type="term" value="F:nucleic acid binding"/>
    <property type="evidence" value="ECO:0007669"/>
    <property type="project" value="InterPro"/>
</dbReference>
<dbReference type="SMART" id="SM00474">
    <property type="entry name" value="35EXOc"/>
    <property type="match status" value="1"/>
</dbReference>
<sequence length="1062" mass="119130">MIGSNRQRALLKVNGLKSYRSSDPCPTRTVSHALPSISSSAAYHNKNRKSPLLNELYDELQYRRNWVLAMQHPETNPAGNSTAPLEWDRWLCEIEHSWRDQATREVQHKLEKAFRSVDPLQLHAFVLHLLDKSQDLRRMKPSTLALIVLKEFLPWVKKNSHVLPKDPSAIITDGMKLHALRLATSAHINLFDMICELYHLKCKGNEYLATHLRILLARKQFKEAGVAAYKLQLQHCFKIEEICLPLVFQDKVNLVEKYIQDSKEAQEELIQRLDSFCTRDSDLQDIIDKMEAPGVKKEKLRPKYLSKLILRLTKLFKLDPAICPNTNYHKDLSAVRFLMYKKYIEQSLDAENWDELIKSTIRDNEALQEEFINLLIEYNDPPAAAKWAVHYGIDRSKLAADVAGAIETCPPPSDEPDNWDDNVATPKVSFYQLSLPLERIVMVDNVGLLEVCERHIFQDDQLVGIDMEWTPSFTATQITRVALVQLATLDWVYLLDMITLMATAADRIRSFFLRFLSSSQVLKLGFGISGDFKMLTKSYPGLKGPVAAVQRMVDLDTLSKQILKAEPDFLKRAETSETDSSGPSVKGLSELTLMCFGRALDKKEQLSNWEKRPLRPSQAQYAALDAYCLLEIYTFLKTKVSDAWLDIDMEPTYCSKTPKQPKSKTKERKPPKKKATLHGFKSVIQDSSQPLRPGDLSVVCDTMLQGLGRQLRACGVDVKILETSDEHDEAARIAFKDGRVILTSGTPYQTLKSQVGEGKCLAVDTKCNARQQTVHVFEHFNVRVRQEDVFSRCQVCNHNMYVPLNNEDMKRLWNKKKELLAMGGIAAGVPASSEGTAAEIPVRAEGTAAEIPASSTTGSSASAKYLNRPLHGYDSDEDDEGLFLDLEEDFEGGGGDYFDIACPWVEAKPSGTSCSSASLNEKAVPSTSSGGDSSVPQVTSPADTPMSKTTHPTNSQLDPSLESTGEDSEAQSAKAPYMMRNFNPHYRPPTDSGLERTVDFDKVTVGNNVQLQVEGVPEGIVEKIQKFFCCAGCGKVFWEGTHFERVVSQFAHVLDMSSELDA</sequence>
<proteinExistence type="predicted"/>
<dbReference type="InterPro" id="IPR052408">
    <property type="entry name" value="Exonuclease_MUT-7-like"/>
</dbReference>
<organism evidence="3 4">
    <name type="scientific">Patiria miniata</name>
    <name type="common">Bat star</name>
    <name type="synonym">Asterina miniata</name>
    <dbReference type="NCBI Taxonomy" id="46514"/>
    <lineage>
        <taxon>Eukaryota</taxon>
        <taxon>Metazoa</taxon>
        <taxon>Echinodermata</taxon>
        <taxon>Eleutherozoa</taxon>
        <taxon>Asterozoa</taxon>
        <taxon>Asteroidea</taxon>
        <taxon>Valvatacea</taxon>
        <taxon>Valvatida</taxon>
        <taxon>Asterinidae</taxon>
        <taxon>Patiria</taxon>
    </lineage>
</organism>
<dbReference type="InterPro" id="IPR012337">
    <property type="entry name" value="RNaseH-like_sf"/>
</dbReference>
<dbReference type="GeneID" id="119739897"/>
<dbReference type="OMA" id="RCYSNSY"/>
<name>A0A914B561_PATMI</name>
<dbReference type="Pfam" id="PF01612">
    <property type="entry name" value="DNA_pol_A_exo1"/>
    <property type="match status" value="1"/>
</dbReference>
<dbReference type="AlphaFoldDB" id="A0A914B561"/>
<feature type="compositionally biased region" description="Polar residues" evidence="1">
    <location>
        <begin position="911"/>
        <end position="963"/>
    </location>
</feature>
<dbReference type="EnsemblMetazoa" id="XM_038215022.1">
    <property type="protein sequence ID" value="XP_038070950.1"/>
    <property type="gene ID" value="LOC119739897"/>
</dbReference>
<dbReference type="Proteomes" id="UP000887568">
    <property type="component" value="Unplaced"/>
</dbReference>
<dbReference type="SUPFAM" id="SSF53098">
    <property type="entry name" value="Ribonuclease H-like"/>
    <property type="match status" value="1"/>
</dbReference>
<dbReference type="PANTHER" id="PTHR47765">
    <property type="entry name" value="3'-5' EXONUCLEASE DOMAIN-CONTAINING PROTEIN"/>
    <property type="match status" value="1"/>
</dbReference>
<keyword evidence="4" id="KW-1185">Reference proteome</keyword>
<dbReference type="OrthoDB" id="18193at2759"/>
<dbReference type="InterPro" id="IPR036397">
    <property type="entry name" value="RNaseH_sf"/>
</dbReference>
<dbReference type="GO" id="GO:0006139">
    <property type="term" value="P:nucleobase-containing compound metabolic process"/>
    <property type="evidence" value="ECO:0007669"/>
    <property type="project" value="InterPro"/>
</dbReference>
<accession>A0A914B561</accession>
<feature type="domain" description="3'-5' exonuclease" evidence="2">
    <location>
        <begin position="439"/>
        <end position="641"/>
    </location>
</feature>
<dbReference type="GO" id="GO:0008408">
    <property type="term" value="F:3'-5' exonuclease activity"/>
    <property type="evidence" value="ECO:0007669"/>
    <property type="project" value="InterPro"/>
</dbReference>
<evidence type="ECO:0000259" key="2">
    <source>
        <dbReference type="SMART" id="SM00474"/>
    </source>
</evidence>
<dbReference type="PANTHER" id="PTHR47765:SF2">
    <property type="entry name" value="EXONUCLEASE MUT-7 HOMOLOG"/>
    <property type="match status" value="1"/>
</dbReference>
<dbReference type="InterPro" id="IPR002782">
    <property type="entry name" value="Mut7-C_RNAse_dom"/>
</dbReference>
<evidence type="ECO:0000313" key="4">
    <source>
        <dbReference type="Proteomes" id="UP000887568"/>
    </source>
</evidence>
<dbReference type="Pfam" id="PF01927">
    <property type="entry name" value="Mut7-C"/>
    <property type="match status" value="2"/>
</dbReference>